<sequence>MRFGHYESANLKPSNRSTIYGDDWTVFELGPNPSVYALRSKKVHPILIPTMISTLMMDA</sequence>
<comment type="caution">
    <text evidence="1">The sequence shown here is derived from an EMBL/GenBank/DDBJ whole genome shotgun (WGS) entry which is preliminary data.</text>
</comment>
<protein>
    <submittedName>
        <fullName evidence="1">Uncharacterized protein</fullName>
    </submittedName>
</protein>
<organism evidence="1 2">
    <name type="scientific">Candidatus Phycosocius spiralis</name>
    <dbReference type="NCBI Taxonomy" id="2815099"/>
    <lineage>
        <taxon>Bacteria</taxon>
        <taxon>Pseudomonadati</taxon>
        <taxon>Pseudomonadota</taxon>
        <taxon>Alphaproteobacteria</taxon>
        <taxon>Caulobacterales</taxon>
        <taxon>Caulobacterales incertae sedis</taxon>
        <taxon>Candidatus Phycosocius</taxon>
    </lineage>
</organism>
<reference evidence="1" key="1">
    <citation type="submission" date="2021-05" db="EMBL/GenBank/DDBJ databases">
        <authorList>
            <person name="Tanabe Y."/>
        </authorList>
    </citation>
    <scope>NUCLEOTIDE SEQUENCE</scope>
    <source>
        <strain evidence="1">BOTRYCO-1</strain>
    </source>
</reference>
<keyword evidence="2" id="KW-1185">Reference proteome</keyword>
<gene>
    <name evidence="1" type="ORF">PsB1_2010</name>
</gene>
<reference evidence="1" key="2">
    <citation type="journal article" date="2023" name="ISME Commun">
        <title>Characterization of a bloom-associated alphaproteobacterial lineage, 'Candidatus Phycosocius': insights into freshwater algal-bacterial interactions.</title>
        <authorList>
            <person name="Tanabe Y."/>
            <person name="Yamaguchi H."/>
            <person name="Yoshida M."/>
            <person name="Kai A."/>
            <person name="Okazaki Y."/>
        </authorList>
    </citation>
    <scope>NUCLEOTIDE SEQUENCE</scope>
    <source>
        <strain evidence="1">BOTRYCO-1</strain>
    </source>
</reference>
<name>A0ABQ4PXR3_9PROT</name>
<dbReference type="Proteomes" id="UP001161064">
    <property type="component" value="Unassembled WGS sequence"/>
</dbReference>
<dbReference type="EMBL" id="BPFZ01000015">
    <property type="protein sequence ID" value="GIU67856.1"/>
    <property type="molecule type" value="Genomic_DNA"/>
</dbReference>
<accession>A0ABQ4PXR3</accession>
<proteinExistence type="predicted"/>
<evidence type="ECO:0000313" key="2">
    <source>
        <dbReference type="Proteomes" id="UP001161064"/>
    </source>
</evidence>
<evidence type="ECO:0000313" key="1">
    <source>
        <dbReference type="EMBL" id="GIU67856.1"/>
    </source>
</evidence>